<name>A0ACB9GT96_9ASTR</name>
<reference evidence="1 2" key="2">
    <citation type="journal article" date="2022" name="Mol. Ecol. Resour.">
        <title>The genomes of chicory, endive, great burdock and yacon provide insights into Asteraceae paleo-polyploidization history and plant inulin production.</title>
        <authorList>
            <person name="Fan W."/>
            <person name="Wang S."/>
            <person name="Wang H."/>
            <person name="Wang A."/>
            <person name="Jiang F."/>
            <person name="Liu H."/>
            <person name="Zhao H."/>
            <person name="Xu D."/>
            <person name="Zhang Y."/>
        </authorList>
    </citation>
    <scope>NUCLEOTIDE SEQUENCE [LARGE SCALE GENOMIC DNA]</scope>
    <source>
        <strain evidence="2">cv. Yunnan</strain>
        <tissue evidence="1">Leaves</tissue>
    </source>
</reference>
<dbReference type="EMBL" id="CM042030">
    <property type="protein sequence ID" value="KAI3786720.1"/>
    <property type="molecule type" value="Genomic_DNA"/>
</dbReference>
<gene>
    <name evidence="1" type="ORF">L1987_40618</name>
</gene>
<evidence type="ECO:0000313" key="2">
    <source>
        <dbReference type="Proteomes" id="UP001056120"/>
    </source>
</evidence>
<comment type="caution">
    <text evidence="1">The sequence shown here is derived from an EMBL/GenBank/DDBJ whole genome shotgun (WGS) entry which is preliminary data.</text>
</comment>
<dbReference type="Proteomes" id="UP001056120">
    <property type="component" value="Linkage Group LG13"/>
</dbReference>
<sequence>MFGDVEFESAVVSEPEFFQWNDWVGVISDLGEKEFSGSDRDECEAEENDEEAIGWRVLLKGLNESEVGDEIVID</sequence>
<evidence type="ECO:0000313" key="1">
    <source>
        <dbReference type="EMBL" id="KAI3786720.1"/>
    </source>
</evidence>
<protein>
    <submittedName>
        <fullName evidence="1">Uncharacterized protein</fullName>
    </submittedName>
</protein>
<accession>A0ACB9GT96</accession>
<proteinExistence type="predicted"/>
<reference evidence="2" key="1">
    <citation type="journal article" date="2022" name="Mol. Ecol. Resour.">
        <title>The genomes of chicory, endive, great burdock and yacon provide insights into Asteraceae palaeo-polyploidization history and plant inulin production.</title>
        <authorList>
            <person name="Fan W."/>
            <person name="Wang S."/>
            <person name="Wang H."/>
            <person name="Wang A."/>
            <person name="Jiang F."/>
            <person name="Liu H."/>
            <person name="Zhao H."/>
            <person name="Xu D."/>
            <person name="Zhang Y."/>
        </authorList>
    </citation>
    <scope>NUCLEOTIDE SEQUENCE [LARGE SCALE GENOMIC DNA]</scope>
    <source>
        <strain evidence="2">cv. Yunnan</strain>
    </source>
</reference>
<keyword evidence="2" id="KW-1185">Reference proteome</keyword>
<organism evidence="1 2">
    <name type="scientific">Smallanthus sonchifolius</name>
    <dbReference type="NCBI Taxonomy" id="185202"/>
    <lineage>
        <taxon>Eukaryota</taxon>
        <taxon>Viridiplantae</taxon>
        <taxon>Streptophyta</taxon>
        <taxon>Embryophyta</taxon>
        <taxon>Tracheophyta</taxon>
        <taxon>Spermatophyta</taxon>
        <taxon>Magnoliopsida</taxon>
        <taxon>eudicotyledons</taxon>
        <taxon>Gunneridae</taxon>
        <taxon>Pentapetalae</taxon>
        <taxon>asterids</taxon>
        <taxon>campanulids</taxon>
        <taxon>Asterales</taxon>
        <taxon>Asteraceae</taxon>
        <taxon>Asteroideae</taxon>
        <taxon>Heliantheae alliance</taxon>
        <taxon>Millerieae</taxon>
        <taxon>Smallanthus</taxon>
    </lineage>
</organism>